<dbReference type="InterPro" id="IPR024747">
    <property type="entry name" value="Pyridox_Oxase-rel"/>
</dbReference>
<dbReference type="InterPro" id="IPR012349">
    <property type="entry name" value="Split_barrel_FMN-bd"/>
</dbReference>
<dbReference type="Gene3D" id="2.30.110.10">
    <property type="entry name" value="Electron Transport, Fmn-binding Protein, Chain A"/>
    <property type="match status" value="1"/>
</dbReference>
<gene>
    <name evidence="1" type="ORF">GCM10022419_045950</name>
</gene>
<dbReference type="Proteomes" id="UP001500630">
    <property type="component" value="Unassembled WGS sequence"/>
</dbReference>
<dbReference type="EMBL" id="BAABDQ010000009">
    <property type="protein sequence ID" value="GAA3560141.1"/>
    <property type="molecule type" value="Genomic_DNA"/>
</dbReference>
<comment type="caution">
    <text evidence="1">The sequence shown here is derived from an EMBL/GenBank/DDBJ whole genome shotgun (WGS) entry which is preliminary data.</text>
</comment>
<sequence>MMSSTTSGRTAPQRRNLKELSEAESLRRLASVPFGRIVFTRHALPAIRPVNHVVVDGRIVLRSGSGTIISAEVASWDAVVAYEADELDAGRRLGWSVVVTGVARLVADPEEAARLRELVHPWVEGEMDQVISIRPEFVTGFELVP</sequence>
<accession>A0ABP6X1T7</accession>
<evidence type="ECO:0000313" key="1">
    <source>
        <dbReference type="EMBL" id="GAA3560141.1"/>
    </source>
</evidence>
<dbReference type="Pfam" id="PF12900">
    <property type="entry name" value="Pyridox_ox_2"/>
    <property type="match status" value="1"/>
</dbReference>
<organism evidence="1 2">
    <name type="scientific">Nonomuraea rosea</name>
    <dbReference type="NCBI Taxonomy" id="638574"/>
    <lineage>
        <taxon>Bacteria</taxon>
        <taxon>Bacillati</taxon>
        <taxon>Actinomycetota</taxon>
        <taxon>Actinomycetes</taxon>
        <taxon>Streptosporangiales</taxon>
        <taxon>Streptosporangiaceae</taxon>
        <taxon>Nonomuraea</taxon>
    </lineage>
</organism>
<keyword evidence="2" id="KW-1185">Reference proteome</keyword>
<reference evidence="2" key="1">
    <citation type="journal article" date="2019" name="Int. J. Syst. Evol. Microbiol.">
        <title>The Global Catalogue of Microorganisms (GCM) 10K type strain sequencing project: providing services to taxonomists for standard genome sequencing and annotation.</title>
        <authorList>
            <consortium name="The Broad Institute Genomics Platform"/>
            <consortium name="The Broad Institute Genome Sequencing Center for Infectious Disease"/>
            <person name="Wu L."/>
            <person name="Ma J."/>
        </authorList>
    </citation>
    <scope>NUCLEOTIDE SEQUENCE [LARGE SCALE GENOMIC DNA]</scope>
    <source>
        <strain evidence="2">JCM 17326</strain>
    </source>
</reference>
<evidence type="ECO:0000313" key="2">
    <source>
        <dbReference type="Proteomes" id="UP001500630"/>
    </source>
</evidence>
<dbReference type="SUPFAM" id="SSF50475">
    <property type="entry name" value="FMN-binding split barrel"/>
    <property type="match status" value="1"/>
</dbReference>
<protein>
    <submittedName>
        <fullName evidence="1">Pyridoxamine 5'-phosphate oxidase family protein</fullName>
    </submittedName>
</protein>
<name>A0ABP6X1T7_9ACTN</name>
<proteinExistence type="predicted"/>
<dbReference type="RefSeq" id="WP_345564608.1">
    <property type="nucleotide sequence ID" value="NZ_BAABDQ010000009.1"/>
</dbReference>